<name>A0A2P2BQD7_9FIRM</name>
<dbReference type="KEGG" id="rhom:FRIFI_0972"/>
<accession>A0A2P2BQD7</accession>
<dbReference type="RefSeq" id="WP_166505158.1">
    <property type="nucleotide sequence ID" value="NZ_LN650648.1"/>
</dbReference>
<reference evidence="2 3" key="1">
    <citation type="submission" date="2014-09" db="EMBL/GenBank/DDBJ databases">
        <authorList>
            <person name="Hornung B.V."/>
        </authorList>
    </citation>
    <scope>NUCLEOTIDE SEQUENCE [LARGE SCALE GENOMIC DNA]</scope>
    <source>
        <strain evidence="2 3">FRIFI</strain>
    </source>
</reference>
<proteinExistence type="predicted"/>
<evidence type="ECO:0000259" key="1">
    <source>
        <dbReference type="Pfam" id="PF08878"/>
    </source>
</evidence>
<keyword evidence="3" id="KW-1185">Reference proteome</keyword>
<organism evidence="2 3">
    <name type="scientific">Romboutsia hominis</name>
    <dbReference type="NCBI Taxonomy" id="1507512"/>
    <lineage>
        <taxon>Bacteria</taxon>
        <taxon>Bacillati</taxon>
        <taxon>Bacillota</taxon>
        <taxon>Clostridia</taxon>
        <taxon>Peptostreptococcales</taxon>
        <taxon>Peptostreptococcaceae</taxon>
        <taxon>Romboutsia</taxon>
    </lineage>
</organism>
<gene>
    <name evidence="2" type="ORF">FRIFI_0972</name>
</gene>
<dbReference type="InterPro" id="IPR014976">
    <property type="entry name" value="AbpA_HamA_C"/>
</dbReference>
<dbReference type="Proteomes" id="UP000245695">
    <property type="component" value="Chromosome 1"/>
</dbReference>
<feature type="domain" description="Anti-bacteriophage protein A/HamA C-terminal" evidence="1">
    <location>
        <begin position="102"/>
        <end position="340"/>
    </location>
</feature>
<protein>
    <recommendedName>
        <fullName evidence="1">Anti-bacteriophage protein A/HamA C-terminal domain-containing protein</fullName>
    </recommendedName>
</protein>
<evidence type="ECO:0000313" key="2">
    <source>
        <dbReference type="EMBL" id="CEI72512.1"/>
    </source>
</evidence>
<sequence length="359" mass="42708">MYKDDKDYTYKYKNGNINIRINNKFIIIYDNKGMNNSLGVKIKKKIPLKKDTHHNFDVHYYNDKYSFIYIEFEDNEKFYDKIFEYFFNPDRLIKYIEGKSGIKFNRTKRDYSILYKHLRLYIDDFNESKTIKELENEIKSILLDEDLLEEDEGGFKIRLDKIGRMGEYFFSCLLGEYFGFECVIPKIQLTSDPNMNVYGIDTLYYDLARDEILFGESKFCKSIENGVTLINKSLKTYEQQISDEFWCVLSNRFYKQNLNVFNDKYGDVAEVCISFEEFIKEADIKSIGIPIFIAHGRNLEKDEIIRKLSNIKKVDFLGVPTTYYCISLPIINKSKLVSAITMGIKERLEYYNEQRKHNQ</sequence>
<dbReference type="EMBL" id="LN650648">
    <property type="protein sequence ID" value="CEI72512.1"/>
    <property type="molecule type" value="Genomic_DNA"/>
</dbReference>
<evidence type="ECO:0000313" key="3">
    <source>
        <dbReference type="Proteomes" id="UP000245695"/>
    </source>
</evidence>
<dbReference type="AlphaFoldDB" id="A0A2P2BQD7"/>
<dbReference type="Pfam" id="PF08878">
    <property type="entry name" value="HamA"/>
    <property type="match status" value="1"/>
</dbReference>